<dbReference type="PANTHER" id="PTHR33164:SF104">
    <property type="entry name" value="TRANSCRIPTIONAL REGULATORY PROTEIN"/>
    <property type="match status" value="1"/>
</dbReference>
<dbReference type="Gene3D" id="1.10.10.10">
    <property type="entry name" value="Winged helix-like DNA-binding domain superfamily/Winged helix DNA-binding domain"/>
    <property type="match status" value="1"/>
</dbReference>
<keyword evidence="2" id="KW-1185">Reference proteome</keyword>
<proteinExistence type="predicted"/>
<dbReference type="Proteomes" id="UP000312512">
    <property type="component" value="Unassembled WGS sequence"/>
</dbReference>
<gene>
    <name evidence="1" type="ORF">FH608_004500</name>
</gene>
<dbReference type="PANTHER" id="PTHR33164">
    <property type="entry name" value="TRANSCRIPTIONAL REGULATOR, MARR FAMILY"/>
    <property type="match status" value="1"/>
</dbReference>
<dbReference type="GO" id="GO:0006950">
    <property type="term" value="P:response to stress"/>
    <property type="evidence" value="ECO:0007669"/>
    <property type="project" value="TreeGrafter"/>
</dbReference>
<dbReference type="SUPFAM" id="SSF46785">
    <property type="entry name" value="Winged helix' DNA-binding domain"/>
    <property type="match status" value="1"/>
</dbReference>
<protein>
    <submittedName>
        <fullName evidence="1">MarR family transcriptional regulator</fullName>
    </submittedName>
</protein>
<dbReference type="AlphaFoldDB" id="A0A5C4WZ13"/>
<comment type="caution">
    <text evidence="1">The sequence shown here is derived from an EMBL/GenBank/DDBJ whole genome shotgun (WGS) entry which is preliminary data.</text>
</comment>
<reference evidence="1 2" key="1">
    <citation type="submission" date="2019-10" db="EMBL/GenBank/DDBJ databases">
        <title>Nonomuraea sp. nov., isolated from Phyllanthus amarus.</title>
        <authorList>
            <person name="Klykleung N."/>
            <person name="Tanasupawat S."/>
        </authorList>
    </citation>
    <scope>NUCLEOTIDE SEQUENCE [LARGE SCALE GENOMIC DNA]</scope>
    <source>
        <strain evidence="1 2">PA1-10</strain>
    </source>
</reference>
<dbReference type="InterPro" id="IPR036390">
    <property type="entry name" value="WH_DNA-bd_sf"/>
</dbReference>
<dbReference type="EMBL" id="VDLX02000001">
    <property type="protein sequence ID" value="KAB8197789.1"/>
    <property type="molecule type" value="Genomic_DNA"/>
</dbReference>
<name>A0A5C4WZ13_9ACTN</name>
<accession>A0A5C4WZ13</accession>
<dbReference type="OrthoDB" id="3237509at2"/>
<dbReference type="GO" id="GO:0003700">
    <property type="term" value="F:DNA-binding transcription factor activity"/>
    <property type="evidence" value="ECO:0007669"/>
    <property type="project" value="InterPro"/>
</dbReference>
<dbReference type="Pfam" id="PF12802">
    <property type="entry name" value="MarR_2"/>
    <property type="match status" value="1"/>
</dbReference>
<dbReference type="PRINTS" id="PR00598">
    <property type="entry name" value="HTHMARR"/>
</dbReference>
<dbReference type="SMART" id="SM00347">
    <property type="entry name" value="HTH_MARR"/>
    <property type="match status" value="1"/>
</dbReference>
<dbReference type="PROSITE" id="PS50995">
    <property type="entry name" value="HTH_MARR_2"/>
    <property type="match status" value="1"/>
</dbReference>
<dbReference type="InterPro" id="IPR000835">
    <property type="entry name" value="HTH_MarR-typ"/>
</dbReference>
<sequence length="222" mass="23901">MAPSSIRTSIRPSTAGSGSVSMTTPFLIKRGDVMAKSLIRSFSESNLSLSILDVVKPDEIDAMVPRWEQAGMSPSLIATLELGKRMSRLHLLFEHAVKAELAELGLTYAEFDVLAALSRAAEPYGMKPSELSKALFLTSGGISNVLQRLAAAGYVEREANAGDARSRWVQLTDEGRRVTDAALEAAGRAYGDVAAGVPDEAVRAAADALREVLTHIGRRRYR</sequence>
<dbReference type="InterPro" id="IPR036388">
    <property type="entry name" value="WH-like_DNA-bd_sf"/>
</dbReference>
<dbReference type="InterPro" id="IPR039422">
    <property type="entry name" value="MarR/SlyA-like"/>
</dbReference>
<evidence type="ECO:0000313" key="1">
    <source>
        <dbReference type="EMBL" id="KAB8197789.1"/>
    </source>
</evidence>
<organism evidence="1 2">
    <name type="scientific">Nonomuraea phyllanthi</name>
    <dbReference type="NCBI Taxonomy" id="2219224"/>
    <lineage>
        <taxon>Bacteria</taxon>
        <taxon>Bacillati</taxon>
        <taxon>Actinomycetota</taxon>
        <taxon>Actinomycetes</taxon>
        <taxon>Streptosporangiales</taxon>
        <taxon>Streptosporangiaceae</taxon>
        <taxon>Nonomuraea</taxon>
    </lineage>
</organism>
<evidence type="ECO:0000313" key="2">
    <source>
        <dbReference type="Proteomes" id="UP000312512"/>
    </source>
</evidence>